<dbReference type="Gene3D" id="2.30.40.10">
    <property type="entry name" value="Urease, subunit C, domain 1"/>
    <property type="match status" value="1"/>
</dbReference>
<comment type="caution">
    <text evidence="3">The sequence shown here is derived from an EMBL/GenBank/DDBJ whole genome shotgun (WGS) entry which is preliminary data.</text>
</comment>
<evidence type="ECO:0000259" key="2">
    <source>
        <dbReference type="Pfam" id="PF01979"/>
    </source>
</evidence>
<dbReference type="EMBL" id="DSHW01000385">
    <property type="protein sequence ID" value="HEQ88767.1"/>
    <property type="molecule type" value="Genomic_DNA"/>
</dbReference>
<gene>
    <name evidence="3" type="ORF">ENP06_05070</name>
</gene>
<dbReference type="InterPro" id="IPR011059">
    <property type="entry name" value="Metal-dep_hydrolase_composite"/>
</dbReference>
<protein>
    <submittedName>
        <fullName evidence="3">N-ethylammeline chlorohydrolase</fullName>
    </submittedName>
</protein>
<evidence type="ECO:0000313" key="3">
    <source>
        <dbReference type="EMBL" id="HEQ88767.1"/>
    </source>
</evidence>
<dbReference type="AlphaFoldDB" id="A0A7V1ZIK7"/>
<dbReference type="InterPro" id="IPR032466">
    <property type="entry name" value="Metal_Hydrolase"/>
</dbReference>
<organism evidence="3">
    <name type="scientific">Thermoanaerobaculum aquaticum</name>
    <dbReference type="NCBI Taxonomy" id="1312852"/>
    <lineage>
        <taxon>Bacteria</taxon>
        <taxon>Pseudomonadati</taxon>
        <taxon>Acidobacteriota</taxon>
        <taxon>Thermoanaerobaculia</taxon>
        <taxon>Thermoanaerobaculales</taxon>
        <taxon>Thermoanaerobaculaceae</taxon>
        <taxon>Thermoanaerobaculum</taxon>
    </lineage>
</organism>
<dbReference type="GO" id="GO:0016810">
    <property type="term" value="F:hydrolase activity, acting on carbon-nitrogen (but not peptide) bonds"/>
    <property type="evidence" value="ECO:0007669"/>
    <property type="project" value="InterPro"/>
</dbReference>
<dbReference type="SUPFAM" id="SSF51556">
    <property type="entry name" value="Metallo-dependent hydrolases"/>
    <property type="match status" value="1"/>
</dbReference>
<keyword evidence="1 3" id="KW-0378">Hydrolase</keyword>
<reference evidence="3" key="1">
    <citation type="journal article" date="2020" name="mSystems">
        <title>Genome- and Community-Level Interaction Insights into Carbon Utilization and Element Cycling Functions of Hydrothermarchaeota in Hydrothermal Sediment.</title>
        <authorList>
            <person name="Zhou Z."/>
            <person name="Liu Y."/>
            <person name="Xu W."/>
            <person name="Pan J."/>
            <person name="Luo Z.H."/>
            <person name="Li M."/>
        </authorList>
    </citation>
    <scope>NUCLEOTIDE SEQUENCE [LARGE SCALE GENOMIC DNA]</scope>
    <source>
        <strain evidence="3">SpSt-186</strain>
    </source>
</reference>
<feature type="domain" description="Amidohydrolase-related" evidence="2">
    <location>
        <begin position="57"/>
        <end position="412"/>
    </location>
</feature>
<dbReference type="PANTHER" id="PTHR43794">
    <property type="entry name" value="AMINOHYDROLASE SSNA-RELATED"/>
    <property type="match status" value="1"/>
</dbReference>
<dbReference type="CDD" id="cd01298">
    <property type="entry name" value="ATZ_TRZ_like"/>
    <property type="match status" value="1"/>
</dbReference>
<dbReference type="InterPro" id="IPR006680">
    <property type="entry name" value="Amidohydro-rel"/>
</dbReference>
<dbReference type="PANTHER" id="PTHR43794:SF11">
    <property type="entry name" value="AMIDOHYDROLASE-RELATED DOMAIN-CONTAINING PROTEIN"/>
    <property type="match status" value="1"/>
</dbReference>
<sequence>MNEARFLLIASGTVVPMTQEGLFFSADLLIKDNRIAQVAPHIRPPEGCQVLDARGCLVLPGFVQTHVHVVQSLARNRADGLSLLDWLSRRIWPYEAALTESEVAVAARLGIAELLLSGTTAALDMGTVHHHHQVFAAAAELGIRFVSGKCHMDRGEQVPEPLLEDPETSLAEAEQLAARWHGAASDRLRYAVAPRFVLSCSPELLVGCVELARSQHLMLHTHASENQKETELVRSLTGKGNVAYLADLGLAGPDTVLAHCVHLEDGEYELMARRQTGVAHCPGANLKLGSGIADLPRLLASGVRVGLGADGPPCNNRLSIFHEMALAGTLHNLRHGPGAISPWRVLELATWRGAQVLGWGQELGRLQEGFLADVVVLSPSLSWEPWGDPASMVVFGGGVANVRHVVVNGQVVVEEGRLLTADAAAIQQEARQAAQALAGRLAWP</sequence>
<dbReference type="InterPro" id="IPR050287">
    <property type="entry name" value="MTA/SAH_deaminase"/>
</dbReference>
<evidence type="ECO:0000256" key="1">
    <source>
        <dbReference type="ARBA" id="ARBA00022801"/>
    </source>
</evidence>
<dbReference type="SUPFAM" id="SSF51338">
    <property type="entry name" value="Composite domain of metallo-dependent hydrolases"/>
    <property type="match status" value="1"/>
</dbReference>
<dbReference type="Gene3D" id="3.20.20.140">
    <property type="entry name" value="Metal-dependent hydrolases"/>
    <property type="match status" value="1"/>
</dbReference>
<proteinExistence type="predicted"/>
<name>A0A7V1ZIK7_9BACT</name>
<accession>A0A7V1ZIK7</accession>
<dbReference type="Pfam" id="PF01979">
    <property type="entry name" value="Amidohydro_1"/>
    <property type="match status" value="1"/>
</dbReference>